<dbReference type="Pfam" id="PF05402">
    <property type="entry name" value="PqqD"/>
    <property type="match status" value="1"/>
</dbReference>
<protein>
    <submittedName>
        <fullName evidence="4">PqqD family peptide modification chaperone</fullName>
    </submittedName>
</protein>
<reference evidence="4 5" key="1">
    <citation type="submission" date="2024-02" db="EMBL/GenBank/DDBJ databases">
        <title>New especies of Spiribacter isolated from saline water.</title>
        <authorList>
            <person name="Leon M.J."/>
            <person name="De La Haba R."/>
            <person name="Sanchez-Porro C."/>
            <person name="Ventosa A."/>
        </authorList>
    </citation>
    <scope>NUCLEOTIDE SEQUENCE [LARGE SCALE GENOMIC DNA]</scope>
    <source>
        <strain evidence="5">ag22IC4-227</strain>
    </source>
</reference>
<accession>A0ABV3S9D3</accession>
<keyword evidence="3" id="KW-0067">ATP-binding</keyword>
<organism evidence="4 5">
    <name type="scientific">Spiribacter onubensis</name>
    <dbReference type="NCBI Taxonomy" id="3122420"/>
    <lineage>
        <taxon>Bacteria</taxon>
        <taxon>Pseudomonadati</taxon>
        <taxon>Pseudomonadota</taxon>
        <taxon>Gammaproteobacteria</taxon>
        <taxon>Chromatiales</taxon>
        <taxon>Ectothiorhodospiraceae</taxon>
        <taxon>Spiribacter</taxon>
    </lineage>
</organism>
<dbReference type="Proteomes" id="UP001556653">
    <property type="component" value="Unassembled WGS sequence"/>
</dbReference>
<dbReference type="Gene3D" id="3.30.470.20">
    <property type="entry name" value="ATP-grasp fold, B domain"/>
    <property type="match status" value="1"/>
</dbReference>
<dbReference type="InterPro" id="IPR008792">
    <property type="entry name" value="PQQD"/>
</dbReference>
<gene>
    <name evidence="4" type="ORF">V6X64_06995</name>
</gene>
<comment type="caution">
    <text evidence="4">The sequence shown here is derived from an EMBL/GenBank/DDBJ whole genome shotgun (WGS) entry which is preliminary data.</text>
</comment>
<dbReference type="PANTHER" id="PTHR12241">
    <property type="entry name" value="TUBULIN POLYGLUTAMYLASE"/>
    <property type="match status" value="1"/>
</dbReference>
<keyword evidence="1" id="KW-0436">Ligase</keyword>
<name>A0ABV3S9D3_9GAMM</name>
<evidence type="ECO:0000313" key="5">
    <source>
        <dbReference type="Proteomes" id="UP001556653"/>
    </source>
</evidence>
<evidence type="ECO:0000313" key="4">
    <source>
        <dbReference type="EMBL" id="MEX0386732.1"/>
    </source>
</evidence>
<keyword evidence="5" id="KW-1185">Reference proteome</keyword>
<evidence type="ECO:0000256" key="2">
    <source>
        <dbReference type="ARBA" id="ARBA00022741"/>
    </source>
</evidence>
<evidence type="ECO:0000256" key="1">
    <source>
        <dbReference type="ARBA" id="ARBA00022598"/>
    </source>
</evidence>
<sequence length="505" mass="55787">MAKRRYALTHDRPGHEDRFFVEALDPARWAPGGDDDWHTRWQVGMPPADRFARATRGCTINHIPGNHCLTVKSSLAETLAGLSARLAAIHGEDSPEVRRSRFTPQTFCMPDDHGRLLAEAAAHPHRLWLQKPANGARGEGIRILADPTEAPAGEGWVIQHYLHAPHLIDGRKYVLRLYVLIRSVEPLRVYLYREGFAKLASHPYTLDDLTDPYIHQTNPDINATNTRMAEPVVFIELARYRDRLRAEGHDPDMLFRRLRELITLTVIAGRERLRSATLASGADPEGCYEFLGLDCLVDAGMNPWLLECNLNPSLGVYSGAAGGGDAEGRIKRAMVHDLVSLVGLNDPDRPQAHPRAGAGALAEAAAAEREAAGHFERLFPNTDAARYWSAFPAPRPADLRLAGVLMDEPLRPPELVPWQVEEVFGDAGLRLFATATGQWLAPNPTAALIWLHIADGLDPQRIITELSALPGAGPREGVEWDVLNTLADWARDGLLRQVSASRAPR</sequence>
<evidence type="ECO:0000256" key="3">
    <source>
        <dbReference type="ARBA" id="ARBA00022840"/>
    </source>
</evidence>
<dbReference type="EMBL" id="JBAKFJ010000001">
    <property type="protein sequence ID" value="MEX0386732.1"/>
    <property type="molecule type" value="Genomic_DNA"/>
</dbReference>
<keyword evidence="2" id="KW-0547">Nucleotide-binding</keyword>
<dbReference type="RefSeq" id="WP_367967194.1">
    <property type="nucleotide sequence ID" value="NZ_JBAKFJ010000001.1"/>
</dbReference>
<proteinExistence type="predicted"/>
<dbReference type="Pfam" id="PF03133">
    <property type="entry name" value="TTL"/>
    <property type="match status" value="1"/>
</dbReference>
<dbReference type="SUPFAM" id="SSF56059">
    <property type="entry name" value="Glutathione synthetase ATP-binding domain-like"/>
    <property type="match status" value="1"/>
</dbReference>
<dbReference type="InterPro" id="IPR004344">
    <property type="entry name" value="TTL/TTLL_fam"/>
</dbReference>
<dbReference type="PROSITE" id="PS51221">
    <property type="entry name" value="TTL"/>
    <property type="match status" value="1"/>
</dbReference>